<protein>
    <submittedName>
        <fullName evidence="1">Map-homologous protein</fullName>
    </submittedName>
</protein>
<dbReference type="Proteomes" id="UP001150062">
    <property type="component" value="Unassembled WGS sequence"/>
</dbReference>
<dbReference type="SUPFAM" id="SSF52047">
    <property type="entry name" value="RNI-like"/>
    <property type="match status" value="1"/>
</dbReference>
<proteinExistence type="predicted"/>
<organism evidence="1 2">
    <name type="scientific">Anaeramoeba flamelloides</name>
    <dbReference type="NCBI Taxonomy" id="1746091"/>
    <lineage>
        <taxon>Eukaryota</taxon>
        <taxon>Metamonada</taxon>
        <taxon>Anaeramoebidae</taxon>
        <taxon>Anaeramoeba</taxon>
    </lineage>
</organism>
<keyword evidence="2" id="KW-1185">Reference proteome</keyword>
<evidence type="ECO:0000313" key="1">
    <source>
        <dbReference type="EMBL" id="KAJ6229885.1"/>
    </source>
</evidence>
<sequence length="78" mass="8968">MNMNKQKFEIFLKKLILNDQSLMEYDLSGHKIVPEEVKTLSHALRDNQNLNKLNLSSNEIGATGTEYPSQAFKNYVSH</sequence>
<comment type="caution">
    <text evidence="1">The sequence shown here is derived from an EMBL/GenBank/DDBJ whole genome shotgun (WGS) entry which is preliminary data.</text>
</comment>
<dbReference type="Gene3D" id="3.80.10.10">
    <property type="entry name" value="Ribonuclease Inhibitor"/>
    <property type="match status" value="1"/>
</dbReference>
<dbReference type="EMBL" id="JAOAOG010000317">
    <property type="protein sequence ID" value="KAJ6229885.1"/>
    <property type="molecule type" value="Genomic_DNA"/>
</dbReference>
<reference evidence="1" key="1">
    <citation type="submission" date="2022-08" db="EMBL/GenBank/DDBJ databases">
        <title>Novel sulfate-reducing endosymbionts in the free-living metamonad Anaeramoeba.</title>
        <authorList>
            <person name="Jerlstrom-Hultqvist J."/>
            <person name="Cepicka I."/>
            <person name="Gallot-Lavallee L."/>
            <person name="Salas-Leiva D."/>
            <person name="Curtis B.A."/>
            <person name="Zahonova K."/>
            <person name="Pipaliya S."/>
            <person name="Dacks J."/>
            <person name="Roger A.J."/>
        </authorList>
    </citation>
    <scope>NUCLEOTIDE SEQUENCE</scope>
    <source>
        <strain evidence="1">Schooner1</strain>
    </source>
</reference>
<name>A0ABQ8XB54_9EUKA</name>
<dbReference type="InterPro" id="IPR032675">
    <property type="entry name" value="LRR_dom_sf"/>
</dbReference>
<accession>A0ABQ8XB54</accession>
<gene>
    <name evidence="1" type="ORF">M0813_07475</name>
</gene>
<evidence type="ECO:0000313" key="2">
    <source>
        <dbReference type="Proteomes" id="UP001150062"/>
    </source>
</evidence>